<proteinExistence type="predicted"/>
<dbReference type="RefSeq" id="WP_188564060.1">
    <property type="nucleotide sequence ID" value="NZ_BMED01000001.1"/>
</dbReference>
<comment type="caution">
    <text evidence="1">The sequence shown here is derived from an EMBL/GenBank/DDBJ whole genome shotgun (WGS) entry which is preliminary data.</text>
</comment>
<dbReference type="Proteomes" id="UP000637423">
    <property type="component" value="Unassembled WGS sequence"/>
</dbReference>
<reference evidence="1" key="2">
    <citation type="submission" date="2020-09" db="EMBL/GenBank/DDBJ databases">
        <authorList>
            <person name="Sun Q."/>
            <person name="Zhou Y."/>
        </authorList>
    </citation>
    <scope>NUCLEOTIDE SEQUENCE</scope>
    <source>
        <strain evidence="1">CGMCC 1.10998</strain>
    </source>
</reference>
<dbReference type="EMBL" id="BMED01000001">
    <property type="protein sequence ID" value="GGC58111.1"/>
    <property type="molecule type" value="Genomic_DNA"/>
</dbReference>
<gene>
    <name evidence="1" type="ORF">GCM10011396_01140</name>
</gene>
<protein>
    <submittedName>
        <fullName evidence="1">Uncharacterized protein</fullName>
    </submittedName>
</protein>
<organism evidence="1 2">
    <name type="scientific">Undibacterium terreum</name>
    <dbReference type="NCBI Taxonomy" id="1224302"/>
    <lineage>
        <taxon>Bacteria</taxon>
        <taxon>Pseudomonadati</taxon>
        <taxon>Pseudomonadota</taxon>
        <taxon>Betaproteobacteria</taxon>
        <taxon>Burkholderiales</taxon>
        <taxon>Oxalobacteraceae</taxon>
        <taxon>Undibacterium</taxon>
    </lineage>
</organism>
<keyword evidence="2" id="KW-1185">Reference proteome</keyword>
<evidence type="ECO:0000313" key="1">
    <source>
        <dbReference type="EMBL" id="GGC58111.1"/>
    </source>
</evidence>
<dbReference type="AlphaFoldDB" id="A0A916U3F6"/>
<sequence length="62" mass="7200">MINTQKEIEADMLTWDEYQALAQQLDELWNKPTTAGDRLEIERLLRLIEPSDAIALKCLGKR</sequence>
<name>A0A916U3F6_9BURK</name>
<accession>A0A916U3F6</accession>
<reference evidence="1" key="1">
    <citation type="journal article" date="2014" name="Int. J. Syst. Evol. Microbiol.">
        <title>Complete genome sequence of Corynebacterium casei LMG S-19264T (=DSM 44701T), isolated from a smear-ripened cheese.</title>
        <authorList>
            <consortium name="US DOE Joint Genome Institute (JGI-PGF)"/>
            <person name="Walter F."/>
            <person name="Albersmeier A."/>
            <person name="Kalinowski J."/>
            <person name="Ruckert C."/>
        </authorList>
    </citation>
    <scope>NUCLEOTIDE SEQUENCE</scope>
    <source>
        <strain evidence="1">CGMCC 1.10998</strain>
    </source>
</reference>
<evidence type="ECO:0000313" key="2">
    <source>
        <dbReference type="Proteomes" id="UP000637423"/>
    </source>
</evidence>